<protein>
    <submittedName>
        <fullName evidence="1">Uncharacterized protein</fullName>
    </submittedName>
</protein>
<reference evidence="1" key="1">
    <citation type="journal article" date="2023" name="Plant J.">
        <title>The genome of the king protea, Protea cynaroides.</title>
        <authorList>
            <person name="Chang J."/>
            <person name="Duong T.A."/>
            <person name="Schoeman C."/>
            <person name="Ma X."/>
            <person name="Roodt D."/>
            <person name="Barker N."/>
            <person name="Li Z."/>
            <person name="Van de Peer Y."/>
            <person name="Mizrachi E."/>
        </authorList>
    </citation>
    <scope>NUCLEOTIDE SEQUENCE</scope>
    <source>
        <tissue evidence="1">Young leaves</tissue>
    </source>
</reference>
<proteinExistence type="predicted"/>
<dbReference type="AlphaFoldDB" id="A0A9Q0KRM2"/>
<evidence type="ECO:0000313" key="2">
    <source>
        <dbReference type="Proteomes" id="UP001141806"/>
    </source>
</evidence>
<accession>A0A9Q0KRM2</accession>
<keyword evidence="2" id="KW-1185">Reference proteome</keyword>
<dbReference type="EMBL" id="JAMYWD010000003">
    <property type="protein sequence ID" value="KAJ4975562.1"/>
    <property type="molecule type" value="Genomic_DNA"/>
</dbReference>
<organism evidence="1 2">
    <name type="scientific">Protea cynaroides</name>
    <dbReference type="NCBI Taxonomy" id="273540"/>
    <lineage>
        <taxon>Eukaryota</taxon>
        <taxon>Viridiplantae</taxon>
        <taxon>Streptophyta</taxon>
        <taxon>Embryophyta</taxon>
        <taxon>Tracheophyta</taxon>
        <taxon>Spermatophyta</taxon>
        <taxon>Magnoliopsida</taxon>
        <taxon>Proteales</taxon>
        <taxon>Proteaceae</taxon>
        <taxon>Protea</taxon>
    </lineage>
</organism>
<name>A0A9Q0KRM2_9MAGN</name>
<evidence type="ECO:0000313" key="1">
    <source>
        <dbReference type="EMBL" id="KAJ4975562.1"/>
    </source>
</evidence>
<comment type="caution">
    <text evidence="1">The sequence shown here is derived from an EMBL/GenBank/DDBJ whole genome shotgun (WGS) entry which is preliminary data.</text>
</comment>
<gene>
    <name evidence="1" type="ORF">NE237_000668</name>
</gene>
<sequence>MTAYCWRPLAPGAGVIGGNKGYGRGSGVVMNPNAMVLWDKDVTLLPPDNLVVIALHEKGFQTISSQTSLDEVGTTEKKGSMGFVAAIPDVAGDRADAGDWRSRFEDVGLGSRFPSMVIRGAAASSRVFQGSVSESHASTILMVSAGLRVAPGL</sequence>
<dbReference type="Proteomes" id="UP001141806">
    <property type="component" value="Unassembled WGS sequence"/>
</dbReference>